<dbReference type="Proteomes" id="UP000002630">
    <property type="component" value="Unassembled WGS sequence"/>
</dbReference>
<dbReference type="Gene3D" id="1.25.10.10">
    <property type="entry name" value="Leucine-rich Repeat Variant"/>
    <property type="match status" value="1"/>
</dbReference>
<sequence length="412" mass="45518">MGASASTLYTQGGSWGLKFVPTYDLMEQVHTCLVPSERDFLLACLDEMHCRCDSLLHGRKQVAAFHEQGAVEALLEMLGMFKLDEVFLRQAVRTLIPLCGQDDAVLDHFLDLGGRVALDETLGMHTDDHHMYCSACRPLVDCPDLLGPAGNRLSSDSVQRCLQRGAGKRLVYRGSSGNGPIVDDVEDEDENAADPTSDDLVRIRRLVEHMEKFPKTLDVVEPCVDALIAVGKSAATQAVLESTCVFKLVKAMKTFANTRSLQWKGLLAIIHFAKKDEVCFDLGKAGVIPLLVAMWPQWDDDEMRQLLLWAFNELRMSVERVGALLREAMEPAPARLAVTGAMVTAEQVGHYCVPVKLKRLYRERKLGSPFAKGDEEANRENEKNAAALARPLTKAQFGKAGDGWKEGEHGLL</sequence>
<gene>
    <name evidence="1" type="ORF">Esi_0411_0009</name>
</gene>
<dbReference type="EMBL" id="FN649760">
    <property type="protein sequence ID" value="CBJ33043.1"/>
    <property type="molecule type" value="Genomic_DNA"/>
</dbReference>
<protein>
    <submittedName>
        <fullName evidence="1">Uncharacterized protein</fullName>
    </submittedName>
</protein>
<name>D7G0L4_ECTSI</name>
<dbReference type="InterPro" id="IPR016024">
    <property type="entry name" value="ARM-type_fold"/>
</dbReference>
<keyword evidence="2" id="KW-1185">Reference proteome</keyword>
<dbReference type="AlphaFoldDB" id="D7G0L4"/>
<evidence type="ECO:0000313" key="1">
    <source>
        <dbReference type="EMBL" id="CBJ33043.1"/>
    </source>
</evidence>
<dbReference type="OrthoDB" id="10291433at2759"/>
<organism evidence="1 2">
    <name type="scientific">Ectocarpus siliculosus</name>
    <name type="common">Brown alga</name>
    <name type="synonym">Conferva siliculosa</name>
    <dbReference type="NCBI Taxonomy" id="2880"/>
    <lineage>
        <taxon>Eukaryota</taxon>
        <taxon>Sar</taxon>
        <taxon>Stramenopiles</taxon>
        <taxon>Ochrophyta</taxon>
        <taxon>PX clade</taxon>
        <taxon>Phaeophyceae</taxon>
        <taxon>Ectocarpales</taxon>
        <taxon>Ectocarpaceae</taxon>
        <taxon>Ectocarpus</taxon>
    </lineage>
</organism>
<reference evidence="1 2" key="1">
    <citation type="journal article" date="2010" name="Nature">
        <title>The Ectocarpus genome and the independent evolution of multicellularity in brown algae.</title>
        <authorList>
            <person name="Cock J.M."/>
            <person name="Sterck L."/>
            <person name="Rouze P."/>
            <person name="Scornet D."/>
            <person name="Allen A.E."/>
            <person name="Amoutzias G."/>
            <person name="Anthouard V."/>
            <person name="Artiguenave F."/>
            <person name="Aury J.M."/>
            <person name="Badger J.H."/>
            <person name="Beszteri B."/>
            <person name="Billiau K."/>
            <person name="Bonnet E."/>
            <person name="Bothwell J.H."/>
            <person name="Bowler C."/>
            <person name="Boyen C."/>
            <person name="Brownlee C."/>
            <person name="Carrano C.J."/>
            <person name="Charrier B."/>
            <person name="Cho G.Y."/>
            <person name="Coelho S.M."/>
            <person name="Collen J."/>
            <person name="Corre E."/>
            <person name="Da Silva C."/>
            <person name="Delage L."/>
            <person name="Delaroque N."/>
            <person name="Dittami S.M."/>
            <person name="Doulbeau S."/>
            <person name="Elias M."/>
            <person name="Farnham G."/>
            <person name="Gachon C.M."/>
            <person name="Gschloessl B."/>
            <person name="Heesch S."/>
            <person name="Jabbari K."/>
            <person name="Jubin C."/>
            <person name="Kawai H."/>
            <person name="Kimura K."/>
            <person name="Kloareg B."/>
            <person name="Kupper F.C."/>
            <person name="Lang D."/>
            <person name="Le Bail A."/>
            <person name="Leblanc C."/>
            <person name="Lerouge P."/>
            <person name="Lohr M."/>
            <person name="Lopez P.J."/>
            <person name="Martens C."/>
            <person name="Maumus F."/>
            <person name="Michel G."/>
            <person name="Miranda-Saavedra D."/>
            <person name="Morales J."/>
            <person name="Moreau H."/>
            <person name="Motomura T."/>
            <person name="Nagasato C."/>
            <person name="Napoli C.A."/>
            <person name="Nelson D.R."/>
            <person name="Nyvall-Collen P."/>
            <person name="Peters A.F."/>
            <person name="Pommier C."/>
            <person name="Potin P."/>
            <person name="Poulain J."/>
            <person name="Quesneville H."/>
            <person name="Read B."/>
            <person name="Rensing S.A."/>
            <person name="Ritter A."/>
            <person name="Rousvoal S."/>
            <person name="Samanta M."/>
            <person name="Samson G."/>
            <person name="Schroeder D.C."/>
            <person name="Segurens B."/>
            <person name="Strittmatter M."/>
            <person name="Tonon T."/>
            <person name="Tregear J.W."/>
            <person name="Valentin K."/>
            <person name="von Dassow P."/>
            <person name="Yamagishi T."/>
            <person name="Van de Peer Y."/>
            <person name="Wincker P."/>
        </authorList>
    </citation>
    <scope>NUCLEOTIDE SEQUENCE [LARGE SCALE GENOMIC DNA]</scope>
    <source>
        <strain evidence="2">Ec32 / CCAP1310/4</strain>
    </source>
</reference>
<dbReference type="InterPro" id="IPR011989">
    <property type="entry name" value="ARM-like"/>
</dbReference>
<dbReference type="InParanoid" id="D7G0L4"/>
<accession>D7G0L4</accession>
<dbReference type="SUPFAM" id="SSF48371">
    <property type="entry name" value="ARM repeat"/>
    <property type="match status" value="1"/>
</dbReference>
<proteinExistence type="predicted"/>
<evidence type="ECO:0000313" key="2">
    <source>
        <dbReference type="Proteomes" id="UP000002630"/>
    </source>
</evidence>